<dbReference type="Pfam" id="PF00743">
    <property type="entry name" value="FMO-like"/>
    <property type="match status" value="2"/>
</dbReference>
<keyword evidence="3 8" id="KW-0285">Flavoprotein</keyword>
<evidence type="ECO:0000256" key="8">
    <source>
        <dbReference type="RuleBase" id="RU361177"/>
    </source>
</evidence>
<dbReference type="InterPro" id="IPR020946">
    <property type="entry name" value="Flavin_mOase-like"/>
</dbReference>
<evidence type="ECO:0000313" key="9">
    <source>
        <dbReference type="EMBL" id="OWF42094.1"/>
    </source>
</evidence>
<keyword evidence="10" id="KW-1185">Reference proteome</keyword>
<sequence length="428" mass="49436">MSDQARRVAVIGAGISGLSTLRSLLASDRKYIPTCFERGNDVGGVWLYNENTHTDEDGMPVFTSMYRDLISNLPKPMMEFPEFPNTDPDTDSSFMPRPEVMNYIKRFTEHFELRKYILTHTFVTNVSPKSDERHPEWTVSYYDIRNKEEQKQAVFDAVFVCNGHQHTPNKPDIDGAEKFQGEITHSKNYRVPEKFIDKRVVILGASFSGTDIAIDISPCAKQIFLSHNKDRFKSVFPGNITEKPGIKRMTRTTVIFLDDTEEEVDVLLFCTGYRYNFPFLGDDVISVTNNRVMPLYKHVVNIKYQNLFVIGILDQVPFFPMGHQLSRFAVAILDGEVNLPLEIEMYADAESDFNGRKERGEKAHASKDNERIWKFDRELSTLVGIRPSSKAFQLIRGFIYHDIMYNITTFRRRKIQISDDRESFKVLN</sequence>
<dbReference type="EC" id="1.-.-.-" evidence="8"/>
<dbReference type="Gene3D" id="3.50.50.60">
    <property type="entry name" value="FAD/NAD(P)-binding domain"/>
    <property type="match status" value="2"/>
</dbReference>
<dbReference type="InterPro" id="IPR050346">
    <property type="entry name" value="FMO-like"/>
</dbReference>
<dbReference type="OrthoDB" id="66881at2759"/>
<evidence type="ECO:0000256" key="4">
    <source>
        <dbReference type="ARBA" id="ARBA00022827"/>
    </source>
</evidence>
<evidence type="ECO:0000256" key="7">
    <source>
        <dbReference type="ARBA" id="ARBA00023033"/>
    </source>
</evidence>
<evidence type="ECO:0000313" key="10">
    <source>
        <dbReference type="Proteomes" id="UP000242188"/>
    </source>
</evidence>
<dbReference type="InterPro" id="IPR036188">
    <property type="entry name" value="FAD/NAD-bd_sf"/>
</dbReference>
<proteinExistence type="inferred from homology"/>
<evidence type="ECO:0000256" key="2">
    <source>
        <dbReference type="ARBA" id="ARBA00009183"/>
    </source>
</evidence>
<accession>A0A210Q011</accession>
<dbReference type="GO" id="GO:0050660">
    <property type="term" value="F:flavin adenine dinucleotide binding"/>
    <property type="evidence" value="ECO:0007669"/>
    <property type="project" value="InterPro"/>
</dbReference>
<evidence type="ECO:0000256" key="3">
    <source>
        <dbReference type="ARBA" id="ARBA00022630"/>
    </source>
</evidence>
<keyword evidence="6 8" id="KW-0560">Oxidoreductase</keyword>
<dbReference type="PIRSF" id="PIRSF000332">
    <property type="entry name" value="FMO"/>
    <property type="match status" value="1"/>
</dbReference>
<comment type="caution">
    <text evidence="9">The sequence shown here is derived from an EMBL/GenBank/DDBJ whole genome shotgun (WGS) entry which is preliminary data.</text>
</comment>
<name>A0A210Q011_MIZYE</name>
<keyword evidence="5" id="KW-0521">NADP</keyword>
<evidence type="ECO:0000256" key="1">
    <source>
        <dbReference type="ARBA" id="ARBA00001974"/>
    </source>
</evidence>
<protein>
    <recommendedName>
        <fullName evidence="8">Flavin-containing monooxygenase</fullName>
        <ecNumber evidence="8">1.-.-.-</ecNumber>
    </recommendedName>
</protein>
<dbReference type="InterPro" id="IPR000960">
    <property type="entry name" value="Flavin_mOase"/>
</dbReference>
<dbReference type="PRINTS" id="PR00370">
    <property type="entry name" value="FMOXYGENASE"/>
</dbReference>
<keyword evidence="7 8" id="KW-0503">Monooxygenase</keyword>
<gene>
    <name evidence="9" type="ORF">KP79_PYT24613</name>
</gene>
<comment type="similarity">
    <text evidence="2 8">Belongs to the FMO family.</text>
</comment>
<dbReference type="AlphaFoldDB" id="A0A210Q011"/>
<comment type="cofactor">
    <cofactor evidence="1 8">
        <name>FAD</name>
        <dbReference type="ChEBI" id="CHEBI:57692"/>
    </cofactor>
</comment>
<dbReference type="FunFam" id="3.50.50.60:FF:000138">
    <property type="entry name" value="Flavin-containing monooxygenase"/>
    <property type="match status" value="1"/>
</dbReference>
<dbReference type="SUPFAM" id="SSF51905">
    <property type="entry name" value="FAD/NAD(P)-binding domain"/>
    <property type="match status" value="2"/>
</dbReference>
<evidence type="ECO:0000256" key="5">
    <source>
        <dbReference type="ARBA" id="ARBA00022857"/>
    </source>
</evidence>
<dbReference type="GO" id="GO:0050661">
    <property type="term" value="F:NADP binding"/>
    <property type="evidence" value="ECO:0007669"/>
    <property type="project" value="InterPro"/>
</dbReference>
<dbReference type="GO" id="GO:0004499">
    <property type="term" value="F:N,N-dimethylaniline monooxygenase activity"/>
    <property type="evidence" value="ECO:0007669"/>
    <property type="project" value="InterPro"/>
</dbReference>
<dbReference type="EMBL" id="NEDP02005320">
    <property type="protein sequence ID" value="OWF42094.1"/>
    <property type="molecule type" value="Genomic_DNA"/>
</dbReference>
<reference evidence="9 10" key="1">
    <citation type="journal article" date="2017" name="Nat. Ecol. Evol.">
        <title>Scallop genome provides insights into evolution of bilaterian karyotype and development.</title>
        <authorList>
            <person name="Wang S."/>
            <person name="Zhang J."/>
            <person name="Jiao W."/>
            <person name="Li J."/>
            <person name="Xun X."/>
            <person name="Sun Y."/>
            <person name="Guo X."/>
            <person name="Huan P."/>
            <person name="Dong B."/>
            <person name="Zhang L."/>
            <person name="Hu X."/>
            <person name="Sun X."/>
            <person name="Wang J."/>
            <person name="Zhao C."/>
            <person name="Wang Y."/>
            <person name="Wang D."/>
            <person name="Huang X."/>
            <person name="Wang R."/>
            <person name="Lv J."/>
            <person name="Li Y."/>
            <person name="Zhang Z."/>
            <person name="Liu B."/>
            <person name="Lu W."/>
            <person name="Hui Y."/>
            <person name="Liang J."/>
            <person name="Zhou Z."/>
            <person name="Hou R."/>
            <person name="Li X."/>
            <person name="Liu Y."/>
            <person name="Li H."/>
            <person name="Ning X."/>
            <person name="Lin Y."/>
            <person name="Zhao L."/>
            <person name="Xing Q."/>
            <person name="Dou J."/>
            <person name="Li Y."/>
            <person name="Mao J."/>
            <person name="Guo H."/>
            <person name="Dou H."/>
            <person name="Li T."/>
            <person name="Mu C."/>
            <person name="Jiang W."/>
            <person name="Fu Q."/>
            <person name="Fu X."/>
            <person name="Miao Y."/>
            <person name="Liu J."/>
            <person name="Yu Q."/>
            <person name="Li R."/>
            <person name="Liao H."/>
            <person name="Li X."/>
            <person name="Kong Y."/>
            <person name="Jiang Z."/>
            <person name="Chourrout D."/>
            <person name="Li R."/>
            <person name="Bao Z."/>
        </authorList>
    </citation>
    <scope>NUCLEOTIDE SEQUENCE [LARGE SCALE GENOMIC DNA]</scope>
    <source>
        <strain evidence="9 10">PY_sf001</strain>
    </source>
</reference>
<evidence type="ECO:0000256" key="6">
    <source>
        <dbReference type="ARBA" id="ARBA00023002"/>
    </source>
</evidence>
<keyword evidence="4 8" id="KW-0274">FAD</keyword>
<dbReference type="PANTHER" id="PTHR23023">
    <property type="entry name" value="DIMETHYLANILINE MONOOXYGENASE"/>
    <property type="match status" value="1"/>
</dbReference>
<organism evidence="9 10">
    <name type="scientific">Mizuhopecten yessoensis</name>
    <name type="common">Japanese scallop</name>
    <name type="synonym">Patinopecten yessoensis</name>
    <dbReference type="NCBI Taxonomy" id="6573"/>
    <lineage>
        <taxon>Eukaryota</taxon>
        <taxon>Metazoa</taxon>
        <taxon>Spiralia</taxon>
        <taxon>Lophotrochozoa</taxon>
        <taxon>Mollusca</taxon>
        <taxon>Bivalvia</taxon>
        <taxon>Autobranchia</taxon>
        <taxon>Pteriomorphia</taxon>
        <taxon>Pectinida</taxon>
        <taxon>Pectinoidea</taxon>
        <taxon>Pectinidae</taxon>
        <taxon>Mizuhopecten</taxon>
    </lineage>
</organism>
<dbReference type="Proteomes" id="UP000242188">
    <property type="component" value="Unassembled WGS sequence"/>
</dbReference>